<sequence>MNLIKTSLS</sequence>
<proteinExistence type="predicted"/>
<evidence type="ECO:0000313" key="1">
    <source>
        <dbReference type="EMBL" id="MBX43893.1"/>
    </source>
</evidence>
<name>A0A2P2NN54_RHIMU</name>
<organism evidence="1">
    <name type="scientific">Rhizophora mucronata</name>
    <name type="common">Asiatic mangrove</name>
    <dbReference type="NCBI Taxonomy" id="61149"/>
    <lineage>
        <taxon>Eukaryota</taxon>
        <taxon>Viridiplantae</taxon>
        <taxon>Streptophyta</taxon>
        <taxon>Embryophyta</taxon>
        <taxon>Tracheophyta</taxon>
        <taxon>Spermatophyta</taxon>
        <taxon>Magnoliopsida</taxon>
        <taxon>eudicotyledons</taxon>
        <taxon>Gunneridae</taxon>
        <taxon>Pentapetalae</taxon>
        <taxon>rosids</taxon>
        <taxon>fabids</taxon>
        <taxon>Malpighiales</taxon>
        <taxon>Rhizophoraceae</taxon>
        <taxon>Rhizophora</taxon>
    </lineage>
</organism>
<reference evidence="1" key="1">
    <citation type="submission" date="2018-02" db="EMBL/GenBank/DDBJ databases">
        <title>Rhizophora mucronata_Transcriptome.</title>
        <authorList>
            <person name="Meera S.P."/>
            <person name="Sreeshan A."/>
            <person name="Augustine A."/>
        </authorList>
    </citation>
    <scope>NUCLEOTIDE SEQUENCE</scope>
    <source>
        <tissue evidence="1">Leaf</tissue>
    </source>
</reference>
<dbReference type="EMBL" id="GGEC01063409">
    <property type="protein sequence ID" value="MBX43893.1"/>
    <property type="molecule type" value="Transcribed_RNA"/>
</dbReference>
<accession>A0A2P2NN54</accession>
<protein>
    <submittedName>
        <fullName evidence="1">Uncharacterized protein</fullName>
    </submittedName>
</protein>